<protein>
    <recommendedName>
        <fullName evidence="1">SGNH hydrolase-type esterase domain-containing protein</fullName>
    </recommendedName>
</protein>
<comment type="caution">
    <text evidence="2">The sequence shown here is derived from an EMBL/GenBank/DDBJ whole genome shotgun (WGS) entry which is preliminary data.</text>
</comment>
<dbReference type="HOGENOM" id="CLU_026695_1_0_10"/>
<name>G5H522_9BACT</name>
<evidence type="ECO:0000313" key="3">
    <source>
        <dbReference type="Proteomes" id="UP000006008"/>
    </source>
</evidence>
<dbReference type="Proteomes" id="UP000006008">
    <property type="component" value="Unassembled WGS sequence"/>
</dbReference>
<organism evidence="2 3">
    <name type="scientific">Alistipes indistinctus YIT 12060</name>
    <dbReference type="NCBI Taxonomy" id="742725"/>
    <lineage>
        <taxon>Bacteria</taxon>
        <taxon>Pseudomonadati</taxon>
        <taxon>Bacteroidota</taxon>
        <taxon>Bacteroidia</taxon>
        <taxon>Bacteroidales</taxon>
        <taxon>Rikenellaceae</taxon>
        <taxon>Alistipes</taxon>
    </lineage>
</organism>
<dbReference type="PANTHER" id="PTHR30383:SF29">
    <property type="entry name" value="SGNH HYDROLASE-TYPE ESTERASE DOMAIN-CONTAINING PROTEIN"/>
    <property type="match status" value="1"/>
</dbReference>
<dbReference type="eggNOG" id="COG2755">
    <property type="taxonomic scope" value="Bacteria"/>
</dbReference>
<dbReference type="Gene3D" id="3.40.50.1110">
    <property type="entry name" value="SGNH hydrolase"/>
    <property type="match status" value="1"/>
</dbReference>
<evidence type="ECO:0000259" key="1">
    <source>
        <dbReference type="Pfam" id="PF13472"/>
    </source>
</evidence>
<reference evidence="2 3" key="1">
    <citation type="submission" date="2011-08" db="EMBL/GenBank/DDBJ databases">
        <title>The Genome Sequence of Alistipes indistinctus YIT 12060.</title>
        <authorList>
            <consortium name="The Broad Institute Genome Sequencing Platform"/>
            <person name="Earl A."/>
            <person name="Ward D."/>
            <person name="Feldgarden M."/>
            <person name="Gevers D."/>
            <person name="Morotomi M."/>
            <person name="Young S.K."/>
            <person name="Zeng Q."/>
            <person name="Gargeya S."/>
            <person name="Fitzgerald M."/>
            <person name="Haas B."/>
            <person name="Abouelleil A."/>
            <person name="Alvarado L."/>
            <person name="Arachchi H.M."/>
            <person name="Berlin A."/>
            <person name="Brown A."/>
            <person name="Chapman S.B."/>
            <person name="Chen Z."/>
            <person name="Dunbar C."/>
            <person name="Freedman E."/>
            <person name="Gearin G."/>
            <person name="Gellesch M."/>
            <person name="Goldberg J."/>
            <person name="Griggs A."/>
            <person name="Gujja S."/>
            <person name="Heiman D."/>
            <person name="Howarth C."/>
            <person name="Larson L."/>
            <person name="Lui A."/>
            <person name="MacDonald P.J.P."/>
            <person name="Montmayeur A."/>
            <person name="Murphy C."/>
            <person name="Neiman D."/>
            <person name="Pearson M."/>
            <person name="Priest M."/>
            <person name="Roberts A."/>
            <person name="Saif S."/>
            <person name="Shea T."/>
            <person name="Shenoy N."/>
            <person name="Sisk P."/>
            <person name="Stolte C."/>
            <person name="Sykes S."/>
            <person name="Wortman J."/>
            <person name="Nusbaum C."/>
            <person name="Birren B."/>
        </authorList>
    </citation>
    <scope>NUCLEOTIDE SEQUENCE [LARGE SCALE GENOMIC DNA]</scope>
    <source>
        <strain evidence="2 3">YIT 12060</strain>
    </source>
</reference>
<sequence length="449" mass="49044">MRYIPVIILLLITVLARGFVRGTDEAPAVPALTPFEIEQMPAPGIADTSCNRITGNVQALEGLFGEFARLERGEKQLPVAILQLGDSHVQAGFFPNRVRSRLQMLFGDAGRGLIAPLRLSGTNEPPDYAIASSGKWTTSRCTQVSPDEMPGVTGMALSGNGRTAEFTITAKDSPFDRLRAFHHREAPLLKAPDSLTDDILCPLGDTEESTMIPLRETVTSVTLRSATTDTAYARQVYYGFSLENGNRGILFHSMGINGNTFTAMNRNPQIVRQAVPLQPELIILSLGTNDSYGRNFDEAAVGAQVEKLIGLLKEYFPLCPLLLTTPMECWSRVRVKGRYVRKPNPNAERVRDQIVQAAGRHGLPVWDFYAVAGGDGAMERWYRAGLAGADRIHLSHDGYRLQGDLLCDALVKAYNGYKELHGTTGTVAGDLQLKKIGTRTAATDAAEKK</sequence>
<dbReference type="InterPro" id="IPR051532">
    <property type="entry name" value="Ester_Hydrolysis_Enzymes"/>
</dbReference>
<dbReference type="STRING" id="742725.HMPREF9450_00032"/>
<dbReference type="GeneID" id="92816458"/>
<dbReference type="SUPFAM" id="SSF52266">
    <property type="entry name" value="SGNH hydrolase"/>
    <property type="match status" value="1"/>
</dbReference>
<dbReference type="EMBL" id="ADLD01000003">
    <property type="protein sequence ID" value="EHB93261.1"/>
    <property type="molecule type" value="Genomic_DNA"/>
</dbReference>
<accession>G5H522</accession>
<dbReference type="InterPro" id="IPR036514">
    <property type="entry name" value="SGNH_hydro_sf"/>
</dbReference>
<keyword evidence="3" id="KW-1185">Reference proteome</keyword>
<dbReference type="AlphaFoldDB" id="G5H522"/>
<dbReference type="OrthoDB" id="9764375at2"/>
<dbReference type="RefSeq" id="WP_009132838.1">
    <property type="nucleotide sequence ID" value="NZ_CP102250.1"/>
</dbReference>
<dbReference type="PANTHER" id="PTHR30383">
    <property type="entry name" value="THIOESTERASE 1/PROTEASE 1/LYSOPHOSPHOLIPASE L1"/>
    <property type="match status" value="1"/>
</dbReference>
<dbReference type="InterPro" id="IPR013830">
    <property type="entry name" value="SGNH_hydro"/>
</dbReference>
<gene>
    <name evidence="2" type="ORF">HMPREF9450_00032</name>
</gene>
<feature type="domain" description="SGNH hydrolase-type esterase" evidence="1">
    <location>
        <begin position="227"/>
        <end position="401"/>
    </location>
</feature>
<dbReference type="GO" id="GO:0016788">
    <property type="term" value="F:hydrolase activity, acting on ester bonds"/>
    <property type="evidence" value="ECO:0007669"/>
    <property type="project" value="UniProtKB-ARBA"/>
</dbReference>
<dbReference type="Gene3D" id="2.60.120.1360">
    <property type="match status" value="1"/>
</dbReference>
<proteinExistence type="predicted"/>
<evidence type="ECO:0000313" key="2">
    <source>
        <dbReference type="EMBL" id="EHB93261.1"/>
    </source>
</evidence>
<dbReference type="Pfam" id="PF13472">
    <property type="entry name" value="Lipase_GDSL_2"/>
    <property type="match status" value="1"/>
</dbReference>
<dbReference type="PATRIC" id="fig|742725.3.peg.34"/>